<evidence type="ECO:0000256" key="4">
    <source>
        <dbReference type="ARBA" id="ARBA00022840"/>
    </source>
</evidence>
<dbReference type="Pfam" id="PF22660">
    <property type="entry name" value="RS_preATP-grasp-like"/>
    <property type="match status" value="1"/>
</dbReference>
<comment type="catalytic activity">
    <reaction evidence="5 6">
        <text>5-amino-1-(5-phospho-beta-D-ribosyl)imidazole + hydrogencarbonate + ATP = 5-carboxyamino-1-(5-phospho-D-ribosyl)imidazole + ADP + phosphate + 2 H(+)</text>
        <dbReference type="Rhea" id="RHEA:19317"/>
        <dbReference type="ChEBI" id="CHEBI:15378"/>
        <dbReference type="ChEBI" id="CHEBI:17544"/>
        <dbReference type="ChEBI" id="CHEBI:30616"/>
        <dbReference type="ChEBI" id="CHEBI:43474"/>
        <dbReference type="ChEBI" id="CHEBI:58730"/>
        <dbReference type="ChEBI" id="CHEBI:137981"/>
        <dbReference type="ChEBI" id="CHEBI:456216"/>
        <dbReference type="EC" id="6.3.4.18"/>
    </reaction>
</comment>
<dbReference type="OrthoDB" id="9804625at2"/>
<dbReference type="InterPro" id="IPR011054">
    <property type="entry name" value="Rudment_hybrid_motif"/>
</dbReference>
<dbReference type="GO" id="GO:0005829">
    <property type="term" value="C:cytosol"/>
    <property type="evidence" value="ECO:0007669"/>
    <property type="project" value="TreeGrafter"/>
</dbReference>
<dbReference type="SUPFAM" id="SSF51246">
    <property type="entry name" value="Rudiment single hybrid motif"/>
    <property type="match status" value="1"/>
</dbReference>
<dbReference type="FunFam" id="3.30.1490.20:FF:000015">
    <property type="entry name" value="N5-carboxyaminoimidazole ribonucleotide synthase"/>
    <property type="match status" value="1"/>
</dbReference>
<organism evidence="8 9">
    <name type="scientific">Solirubrum puertoriconensis</name>
    <dbReference type="NCBI Taxonomy" id="1751427"/>
    <lineage>
        <taxon>Bacteria</taxon>
        <taxon>Pseudomonadati</taxon>
        <taxon>Bacteroidota</taxon>
        <taxon>Cytophagia</taxon>
        <taxon>Cytophagales</taxon>
    </lineage>
</organism>
<dbReference type="InterPro" id="IPR003135">
    <property type="entry name" value="ATP-grasp_carboxylate-amine"/>
</dbReference>
<dbReference type="Gene3D" id="3.30.470.20">
    <property type="entry name" value="ATP-grasp fold, B domain"/>
    <property type="match status" value="1"/>
</dbReference>
<evidence type="ECO:0000259" key="7">
    <source>
        <dbReference type="PROSITE" id="PS50975"/>
    </source>
</evidence>
<keyword evidence="3 5" id="KW-0658">Purine biosynthesis</keyword>
<dbReference type="Gene3D" id="3.30.1490.20">
    <property type="entry name" value="ATP-grasp fold, A domain"/>
    <property type="match status" value="1"/>
</dbReference>
<dbReference type="GO" id="GO:0046872">
    <property type="term" value="F:metal ion binding"/>
    <property type="evidence" value="ECO:0007669"/>
    <property type="project" value="InterPro"/>
</dbReference>
<dbReference type="InterPro" id="IPR040686">
    <property type="entry name" value="PurK_C"/>
</dbReference>
<comment type="function">
    <text evidence="6">Catalyzes the ATP-dependent conversion of 5-aminoimidazole ribonucleotide (AIR) and HCO(3)- to N5-carboxyaminoimidazole ribonucleotide (N5-CAIR).</text>
</comment>
<evidence type="ECO:0000256" key="5">
    <source>
        <dbReference type="HAMAP-Rule" id="MF_01928"/>
    </source>
</evidence>
<keyword evidence="1 5" id="KW-0436">Ligase</keyword>
<feature type="binding site" evidence="5">
    <location>
        <begin position="195"/>
        <end position="198"/>
    </location>
    <ligand>
        <name>ATP</name>
        <dbReference type="ChEBI" id="CHEBI:30616"/>
    </ligand>
</feature>
<dbReference type="InterPro" id="IPR054350">
    <property type="entry name" value="PurT/PurK_preATP-grasp"/>
</dbReference>
<dbReference type="EC" id="6.3.4.18" evidence="5 6"/>
<comment type="similarity">
    <text evidence="5 6">Belongs to the PurK/PurT family.</text>
</comment>
<dbReference type="InterPro" id="IPR011761">
    <property type="entry name" value="ATP-grasp"/>
</dbReference>
<dbReference type="InterPro" id="IPR016185">
    <property type="entry name" value="PreATP-grasp_dom_sf"/>
</dbReference>
<feature type="binding site" evidence="5">
    <location>
        <begin position="165"/>
        <end position="171"/>
    </location>
    <ligand>
        <name>ATP</name>
        <dbReference type="ChEBI" id="CHEBI:30616"/>
    </ligand>
</feature>
<feature type="binding site" evidence="5">
    <location>
        <position position="226"/>
    </location>
    <ligand>
        <name>ATP</name>
        <dbReference type="ChEBI" id="CHEBI:30616"/>
    </ligand>
</feature>
<evidence type="ECO:0000256" key="2">
    <source>
        <dbReference type="ARBA" id="ARBA00022741"/>
    </source>
</evidence>
<dbReference type="PANTHER" id="PTHR11609:SF5">
    <property type="entry name" value="PHOSPHORIBOSYLAMINOIMIDAZOLE CARBOXYLASE"/>
    <property type="match status" value="1"/>
</dbReference>
<keyword evidence="9" id="KW-1185">Reference proteome</keyword>
<comment type="caution">
    <text evidence="8">The sequence shown here is derived from an EMBL/GenBank/DDBJ whole genome shotgun (WGS) entry which is preliminary data.</text>
</comment>
<dbReference type="PROSITE" id="PS50975">
    <property type="entry name" value="ATP_GRASP"/>
    <property type="match status" value="1"/>
</dbReference>
<dbReference type="NCBIfam" id="TIGR01161">
    <property type="entry name" value="purK"/>
    <property type="match status" value="1"/>
</dbReference>
<dbReference type="GO" id="GO:0006189">
    <property type="term" value="P:'de novo' IMP biosynthetic process"/>
    <property type="evidence" value="ECO:0007669"/>
    <property type="project" value="UniProtKB-UniRule"/>
</dbReference>
<feature type="binding site" evidence="5">
    <location>
        <position position="114"/>
    </location>
    <ligand>
        <name>ATP</name>
        <dbReference type="ChEBI" id="CHEBI:30616"/>
    </ligand>
</feature>
<dbReference type="Proteomes" id="UP000054223">
    <property type="component" value="Unassembled WGS sequence"/>
</dbReference>
<evidence type="ECO:0000313" key="9">
    <source>
        <dbReference type="Proteomes" id="UP000054223"/>
    </source>
</evidence>
<keyword evidence="4 5" id="KW-0067">ATP-binding</keyword>
<dbReference type="GO" id="GO:0004638">
    <property type="term" value="F:phosphoribosylaminoimidazole carboxylase activity"/>
    <property type="evidence" value="ECO:0007669"/>
    <property type="project" value="InterPro"/>
</dbReference>
<feature type="binding site" evidence="5">
    <location>
        <position position="203"/>
    </location>
    <ligand>
        <name>ATP</name>
        <dbReference type="ChEBI" id="CHEBI:30616"/>
    </ligand>
</feature>
<dbReference type="GO" id="GO:0034028">
    <property type="term" value="F:5-(carboxyamino)imidazole ribonucleotide synthase activity"/>
    <property type="evidence" value="ECO:0007669"/>
    <property type="project" value="UniProtKB-UniRule"/>
</dbReference>
<name>A0A9X0HND4_SOLP1</name>
<comment type="function">
    <text evidence="5">Catalyzes the ATP-dependent conversion of 5-aminoimidazole ribonucleotide (AIR) and HCO(3)(-) to N5-carboxyaminoimidazole ribonucleotide (N5-CAIR).</text>
</comment>
<dbReference type="NCBIfam" id="NF004679">
    <property type="entry name" value="PRK06019.1-5"/>
    <property type="match status" value="1"/>
</dbReference>
<dbReference type="Pfam" id="PF02222">
    <property type="entry name" value="ATP-grasp"/>
    <property type="match status" value="1"/>
</dbReference>
<feature type="binding site" evidence="5">
    <location>
        <begin position="285"/>
        <end position="286"/>
    </location>
    <ligand>
        <name>ATP</name>
        <dbReference type="ChEBI" id="CHEBI:30616"/>
    </ligand>
</feature>
<dbReference type="Pfam" id="PF17769">
    <property type="entry name" value="PurK_C"/>
    <property type="match status" value="1"/>
</dbReference>
<dbReference type="SUPFAM" id="SSF52440">
    <property type="entry name" value="PreATP-grasp domain"/>
    <property type="match status" value="1"/>
</dbReference>
<keyword evidence="2 5" id="KW-0547">Nucleotide-binding</keyword>
<dbReference type="EMBL" id="LNAL01000005">
    <property type="protein sequence ID" value="KUG09103.1"/>
    <property type="molecule type" value="Genomic_DNA"/>
</dbReference>
<dbReference type="HAMAP" id="MF_01928">
    <property type="entry name" value="PurK"/>
    <property type="match status" value="1"/>
</dbReference>
<dbReference type="Gene3D" id="3.40.50.20">
    <property type="match status" value="1"/>
</dbReference>
<dbReference type="SUPFAM" id="SSF56059">
    <property type="entry name" value="Glutathione synthetase ATP-binding domain-like"/>
    <property type="match status" value="1"/>
</dbReference>
<accession>A0A9X0HND4</accession>
<evidence type="ECO:0000256" key="3">
    <source>
        <dbReference type="ARBA" id="ARBA00022755"/>
    </source>
</evidence>
<feature type="domain" description="ATP-grasp" evidence="7">
    <location>
        <begin position="122"/>
        <end position="315"/>
    </location>
</feature>
<reference evidence="8 9" key="1">
    <citation type="submission" date="2015-11" db="EMBL/GenBank/DDBJ databases">
        <title>Solirubrum puertoriconensis gen. nov. an environmental bacteria isolated in Puerto Rico.</title>
        <authorList>
            <person name="Cuebas-Irizarry M.F."/>
            <person name="Montalvo-Rodriguez R."/>
        </authorList>
    </citation>
    <scope>NUCLEOTIDE SEQUENCE [LARGE SCALE GENOMIC DNA]</scope>
    <source>
        <strain evidence="8 9">MC1A</strain>
    </source>
</reference>
<dbReference type="InterPro" id="IPR005875">
    <property type="entry name" value="PurK"/>
</dbReference>
<dbReference type="RefSeq" id="WP_059068590.1">
    <property type="nucleotide sequence ID" value="NZ_LNAL01000005.1"/>
</dbReference>
<evidence type="ECO:0000256" key="1">
    <source>
        <dbReference type="ARBA" id="ARBA00022598"/>
    </source>
</evidence>
<dbReference type="PANTHER" id="PTHR11609">
    <property type="entry name" value="PURINE BIOSYNTHESIS PROTEIN 6/7, PUR6/7"/>
    <property type="match status" value="1"/>
</dbReference>
<comment type="subunit">
    <text evidence="5 6">Homodimer.</text>
</comment>
<dbReference type="InterPro" id="IPR013815">
    <property type="entry name" value="ATP_grasp_subdomain_1"/>
</dbReference>
<proteinExistence type="inferred from homology"/>
<dbReference type="AlphaFoldDB" id="A0A9X0HND4"/>
<evidence type="ECO:0000313" key="8">
    <source>
        <dbReference type="EMBL" id="KUG09103.1"/>
    </source>
</evidence>
<comment type="pathway">
    <text evidence="5 6">Purine metabolism; IMP biosynthesis via de novo pathway; 5-amino-1-(5-phospho-D-ribosyl)imidazole-4-carboxylate from 5-amino-1-(5-phospho-D-ribosyl)imidazole (N5-CAIR route): step 1/2.</text>
</comment>
<protein>
    <recommendedName>
        <fullName evidence="5 6">N5-carboxyaminoimidazole ribonucleotide synthase</fullName>
        <shortName evidence="5 6">N5-CAIR synthase</shortName>
        <ecNumber evidence="5 6">6.3.4.18</ecNumber>
    </recommendedName>
    <alternativeName>
        <fullName evidence="5 6">5-(carboxyamino)imidazole ribonucleotide synthetase</fullName>
    </alternativeName>
</protein>
<dbReference type="NCBIfam" id="NF004677">
    <property type="entry name" value="PRK06019.1-3"/>
    <property type="match status" value="1"/>
</dbReference>
<dbReference type="GO" id="GO:0005524">
    <property type="term" value="F:ATP binding"/>
    <property type="evidence" value="ECO:0007669"/>
    <property type="project" value="UniProtKB-UniRule"/>
</dbReference>
<sequence>MNPVFPGSVNAAGQMATLGVMGGGQLGRMFVHAAQRLGYLTAVLDPDAQSPAGLVSHHHIQTDYNDPAGLSQLSDLCQAITTEFENVPAQALQTLAQARPVAPGAAVVGIAQNRIEEKAHFAACADVSGVTCAPYAVIETQAQLQAVQDERPDLLPGILKTARLGYDGKGQVRVKNAAELAAAWAELGGVACVLEKMLPLTAECSVLVARGWDGQVVSFAPQRNVHVDGILAVTHAYEGNMPTALATRACDAAVAIAHHLGYVGMLCVEFFVVDDGSEHGGLVVNEMAPRPHNSGHYTLNACDVSQFDLQVHAMAGLPLPQPRQHSPAIMLNLLGDVWFDANGQPREPDWQAVLRLPGTHLHLYGKVQARTGRKMGHLTITGPDVASVKTVARRTADLLHLPGLEAI</sequence>
<feature type="binding site" evidence="5">
    <location>
        <position position="160"/>
    </location>
    <ligand>
        <name>ATP</name>
        <dbReference type="ChEBI" id="CHEBI:30616"/>
    </ligand>
</feature>
<evidence type="ECO:0000256" key="6">
    <source>
        <dbReference type="RuleBase" id="RU361200"/>
    </source>
</evidence>
<gene>
    <name evidence="5 6" type="primary">purK</name>
    <name evidence="8" type="ORF">ASU33_19990</name>
</gene>